<geneLocation type="plasmid" evidence="1 2">
    <name>pACP4.1</name>
</geneLocation>
<gene>
    <name evidence="1" type="ORF">CBP36_19370</name>
</gene>
<sequence>MAHGLTLAQTAGELWKYLLWNREMWAQWRAERGNKDRWHHANDAEMADYDEWLTLKSIDLANSLVA</sequence>
<keyword evidence="1" id="KW-0614">Plasmid</keyword>
<reference evidence="1" key="1">
    <citation type="submission" date="2017-05" db="EMBL/GenBank/DDBJ databases">
        <title>Polyphasic characterization of four soil-derived phenanthrene-degrading Acidovorax strains and proposal of Acidovorax phenanthrenivorans sp. nov.</title>
        <authorList>
            <person name="Singleton D."/>
            <person name="Lee J."/>
            <person name="Dickey A.N."/>
            <person name="Stroud A."/>
            <person name="Scholl E.H."/>
            <person name="Wright F.A."/>
            <person name="Aitken M.D."/>
        </authorList>
    </citation>
    <scope>NUCLEOTIDE SEQUENCE</scope>
    <source>
        <strain evidence="1">P4</strain>
        <plasmid evidence="1">pACP4.1</plasmid>
    </source>
</reference>
<organism evidence="1 2">
    <name type="scientific">Acidovorax carolinensis</name>
    <dbReference type="NCBI Taxonomy" id="553814"/>
    <lineage>
        <taxon>Bacteria</taxon>
        <taxon>Pseudomonadati</taxon>
        <taxon>Pseudomonadota</taxon>
        <taxon>Betaproteobacteria</taxon>
        <taxon>Burkholderiales</taxon>
        <taxon>Comamonadaceae</taxon>
        <taxon>Acidovorax</taxon>
    </lineage>
</organism>
<keyword evidence="2" id="KW-1185">Reference proteome</keyword>
<evidence type="ECO:0000313" key="1">
    <source>
        <dbReference type="EMBL" id="ART61131.1"/>
    </source>
</evidence>
<dbReference type="KEGG" id="acip:CBP36_19370"/>
<dbReference type="AlphaFoldDB" id="A0A240UI08"/>
<proteinExistence type="predicted"/>
<evidence type="ECO:0000313" key="2">
    <source>
        <dbReference type="Proteomes" id="UP000194440"/>
    </source>
</evidence>
<dbReference type="EMBL" id="CP021367">
    <property type="protein sequence ID" value="ART61131.1"/>
    <property type="molecule type" value="Genomic_DNA"/>
</dbReference>
<dbReference type="Proteomes" id="UP000194440">
    <property type="component" value="Plasmid pACP4.1"/>
</dbReference>
<protein>
    <submittedName>
        <fullName evidence="1">Uncharacterized protein</fullName>
    </submittedName>
</protein>
<accession>A0A240UI08</accession>
<name>A0A240UI08_9BURK</name>